<keyword evidence="6" id="KW-1185">Reference proteome</keyword>
<evidence type="ECO:0000313" key="5">
    <source>
        <dbReference type="EMBL" id="CAJ1974682.1"/>
    </source>
</evidence>
<name>A0AA86SXF9_9FABA</name>
<dbReference type="PANTHER" id="PTHR33599">
    <property type="entry name" value="PROTEIN IDA-LIKE 5"/>
    <property type="match status" value="1"/>
</dbReference>
<protein>
    <submittedName>
        <fullName evidence="5">Uncharacterized protein</fullName>
    </submittedName>
</protein>
<dbReference type="PANTHER" id="PTHR33599:SF15">
    <property type="entry name" value="PROTEIN IDA-LIKE 2"/>
    <property type="match status" value="1"/>
</dbReference>
<dbReference type="GO" id="GO:0010227">
    <property type="term" value="P:floral organ abscission"/>
    <property type="evidence" value="ECO:0007669"/>
    <property type="project" value="InterPro"/>
</dbReference>
<dbReference type="InterPro" id="IPR039639">
    <property type="entry name" value="IDA-like"/>
</dbReference>
<dbReference type="Proteomes" id="UP001189624">
    <property type="component" value="Chromosome 9"/>
</dbReference>
<gene>
    <name evidence="5" type="ORF">AYBTSS11_LOCUS26762</name>
</gene>
<sequence length="140" mass="16332">MVLRSRRHQILLLLLILFLSTLEHGHGSRTTTVFKFKPKSQHSTGHFLGFLPKRMPIPYSSPSKKHNDIGLQNQYSVRVFFKQINFCAMQSVINLKLIHRSDNPFYTIVVGTRLTLHTYYVEFTFMQAKQESDATEFGVW</sequence>
<feature type="chain" id="PRO_5041674409" evidence="4">
    <location>
        <begin position="28"/>
        <end position="140"/>
    </location>
</feature>
<evidence type="ECO:0000313" key="6">
    <source>
        <dbReference type="Proteomes" id="UP001189624"/>
    </source>
</evidence>
<dbReference type="EMBL" id="OY731406">
    <property type="protein sequence ID" value="CAJ1974682.1"/>
    <property type="molecule type" value="Genomic_DNA"/>
</dbReference>
<evidence type="ECO:0000256" key="3">
    <source>
        <dbReference type="ARBA" id="ARBA00022729"/>
    </source>
</evidence>
<dbReference type="GO" id="GO:0005576">
    <property type="term" value="C:extracellular region"/>
    <property type="evidence" value="ECO:0007669"/>
    <property type="project" value="UniProtKB-SubCell"/>
</dbReference>
<keyword evidence="2" id="KW-0964">Secreted</keyword>
<dbReference type="Gramene" id="rna-AYBTSS11_LOCUS26762">
    <property type="protein sequence ID" value="CAJ1974682.1"/>
    <property type="gene ID" value="gene-AYBTSS11_LOCUS26762"/>
</dbReference>
<proteinExistence type="predicted"/>
<evidence type="ECO:0000256" key="4">
    <source>
        <dbReference type="SAM" id="SignalP"/>
    </source>
</evidence>
<reference evidence="5" key="1">
    <citation type="submission" date="2023-10" db="EMBL/GenBank/DDBJ databases">
        <authorList>
            <person name="Domelevo Entfellner J.-B."/>
        </authorList>
    </citation>
    <scope>NUCLEOTIDE SEQUENCE</scope>
</reference>
<accession>A0AA86SXF9</accession>
<feature type="signal peptide" evidence="4">
    <location>
        <begin position="1"/>
        <end position="27"/>
    </location>
</feature>
<organism evidence="5 6">
    <name type="scientific">Sphenostylis stenocarpa</name>
    <dbReference type="NCBI Taxonomy" id="92480"/>
    <lineage>
        <taxon>Eukaryota</taxon>
        <taxon>Viridiplantae</taxon>
        <taxon>Streptophyta</taxon>
        <taxon>Embryophyta</taxon>
        <taxon>Tracheophyta</taxon>
        <taxon>Spermatophyta</taxon>
        <taxon>Magnoliopsida</taxon>
        <taxon>eudicotyledons</taxon>
        <taxon>Gunneridae</taxon>
        <taxon>Pentapetalae</taxon>
        <taxon>rosids</taxon>
        <taxon>fabids</taxon>
        <taxon>Fabales</taxon>
        <taxon>Fabaceae</taxon>
        <taxon>Papilionoideae</taxon>
        <taxon>50 kb inversion clade</taxon>
        <taxon>NPAAA clade</taxon>
        <taxon>indigoferoid/millettioid clade</taxon>
        <taxon>Phaseoleae</taxon>
        <taxon>Sphenostylis</taxon>
    </lineage>
</organism>
<evidence type="ECO:0000256" key="2">
    <source>
        <dbReference type="ARBA" id="ARBA00022525"/>
    </source>
</evidence>
<dbReference type="AlphaFoldDB" id="A0AA86SXF9"/>
<keyword evidence="3 4" id="KW-0732">Signal</keyword>
<evidence type="ECO:0000256" key="1">
    <source>
        <dbReference type="ARBA" id="ARBA00004239"/>
    </source>
</evidence>
<comment type="subcellular location">
    <subcellularLocation>
        <location evidence="1">Secreted</location>
        <location evidence="1">Extracellular space</location>
    </subcellularLocation>
</comment>